<dbReference type="SUPFAM" id="SSF89009">
    <property type="entry name" value="GAT-like domain"/>
    <property type="match status" value="1"/>
</dbReference>
<dbReference type="Pfam" id="PF03127">
    <property type="entry name" value="GAT"/>
    <property type="match status" value="1"/>
</dbReference>
<dbReference type="InterPro" id="IPR002014">
    <property type="entry name" value="VHS_dom"/>
</dbReference>
<dbReference type="PANTHER" id="PTHR45898">
    <property type="entry name" value="TOM1-LIKE PROTEIN"/>
    <property type="match status" value="1"/>
</dbReference>
<evidence type="ECO:0000259" key="7">
    <source>
        <dbReference type="PROSITE" id="PS50179"/>
    </source>
</evidence>
<dbReference type="GO" id="GO:0043328">
    <property type="term" value="P:protein transport to vacuole involved in ubiquitin-dependent protein catabolic process via the multivesicular body sorting pathway"/>
    <property type="evidence" value="ECO:0007669"/>
    <property type="project" value="InterPro"/>
</dbReference>
<feature type="compositionally biased region" description="Polar residues" evidence="6">
    <location>
        <begin position="670"/>
        <end position="691"/>
    </location>
</feature>
<dbReference type="GO" id="GO:0016020">
    <property type="term" value="C:membrane"/>
    <property type="evidence" value="ECO:0007669"/>
    <property type="project" value="UniProtKB-SubCell"/>
</dbReference>
<accession>A0A199UQ19</accession>
<evidence type="ECO:0000256" key="3">
    <source>
        <dbReference type="ARBA" id="ARBA00022448"/>
    </source>
</evidence>
<dbReference type="CDD" id="cd14231">
    <property type="entry name" value="GAT_GGA-like_plant"/>
    <property type="match status" value="1"/>
</dbReference>
<feature type="compositionally biased region" description="Polar residues" evidence="6">
    <location>
        <begin position="632"/>
        <end position="646"/>
    </location>
</feature>
<reference evidence="9 10" key="1">
    <citation type="journal article" date="2016" name="DNA Res.">
        <title>The draft genome of MD-2 pineapple using hybrid error correction of long reads.</title>
        <authorList>
            <person name="Redwan R.M."/>
            <person name="Saidin A."/>
            <person name="Kumar S.V."/>
        </authorList>
    </citation>
    <scope>NUCLEOTIDE SEQUENCE [LARGE SCALE GENOMIC DNA]</scope>
    <source>
        <strain evidence="10">cv. MD2</strain>
        <tissue evidence="9">Leaf</tissue>
    </source>
</reference>
<dbReference type="Proteomes" id="UP000092600">
    <property type="component" value="Unassembled WGS sequence"/>
</dbReference>
<dbReference type="FunFam" id="1.25.40.90:FF:000028">
    <property type="entry name" value="TOM1-like protein 2"/>
    <property type="match status" value="1"/>
</dbReference>
<proteinExistence type="inferred from homology"/>
<feature type="domain" description="GAT" evidence="8">
    <location>
        <begin position="200"/>
        <end position="288"/>
    </location>
</feature>
<feature type="compositionally biased region" description="Low complexity" evidence="6">
    <location>
        <begin position="542"/>
        <end position="558"/>
    </location>
</feature>
<keyword evidence="4" id="KW-0653">Protein transport</keyword>
<organism evidence="9 10">
    <name type="scientific">Ananas comosus</name>
    <name type="common">Pineapple</name>
    <name type="synonym">Ananas ananas</name>
    <dbReference type="NCBI Taxonomy" id="4615"/>
    <lineage>
        <taxon>Eukaryota</taxon>
        <taxon>Viridiplantae</taxon>
        <taxon>Streptophyta</taxon>
        <taxon>Embryophyta</taxon>
        <taxon>Tracheophyta</taxon>
        <taxon>Spermatophyta</taxon>
        <taxon>Magnoliopsida</taxon>
        <taxon>Liliopsida</taxon>
        <taxon>Poales</taxon>
        <taxon>Bromeliaceae</taxon>
        <taxon>Bromelioideae</taxon>
        <taxon>Ananas</taxon>
    </lineage>
</organism>
<dbReference type="EMBL" id="LSRQ01005888">
    <property type="protein sequence ID" value="OAY66849.1"/>
    <property type="molecule type" value="Genomic_DNA"/>
</dbReference>
<feature type="compositionally biased region" description="Pro residues" evidence="6">
    <location>
        <begin position="525"/>
        <end position="541"/>
    </location>
</feature>
<feature type="region of interest" description="Disordered" evidence="6">
    <location>
        <begin position="474"/>
        <end position="650"/>
    </location>
</feature>
<feature type="compositionally biased region" description="Polar residues" evidence="6">
    <location>
        <begin position="602"/>
        <end position="617"/>
    </location>
</feature>
<dbReference type="InterPro" id="IPR044836">
    <property type="entry name" value="TOL_plant"/>
</dbReference>
<feature type="region of interest" description="Disordered" evidence="6">
    <location>
        <begin position="667"/>
        <end position="691"/>
    </location>
</feature>
<dbReference type="InterPro" id="IPR004152">
    <property type="entry name" value="GAT_dom"/>
</dbReference>
<gene>
    <name evidence="9" type="ORF">ACMD2_06224</name>
</gene>
<dbReference type="GO" id="GO:0035091">
    <property type="term" value="F:phosphatidylinositol binding"/>
    <property type="evidence" value="ECO:0007669"/>
    <property type="project" value="InterPro"/>
</dbReference>
<dbReference type="STRING" id="4615.A0A199UQ19"/>
<name>A0A199UQ19_ANACO</name>
<feature type="compositionally biased region" description="Pro residues" evidence="6">
    <location>
        <begin position="559"/>
        <end position="569"/>
    </location>
</feature>
<comment type="caution">
    <text evidence="9">The sequence shown here is derived from an EMBL/GenBank/DDBJ whole genome shotgun (WGS) entry which is preliminary data.</text>
</comment>
<dbReference type="CDD" id="cd03561">
    <property type="entry name" value="VHS"/>
    <property type="match status" value="1"/>
</dbReference>
<comment type="similarity">
    <text evidence="2">Belongs to the TOM1 family.</text>
</comment>
<evidence type="ECO:0000256" key="6">
    <source>
        <dbReference type="SAM" id="MobiDB-lite"/>
    </source>
</evidence>
<dbReference type="GO" id="GO:0005737">
    <property type="term" value="C:cytoplasm"/>
    <property type="evidence" value="ECO:0007669"/>
    <property type="project" value="UniProtKB-ARBA"/>
</dbReference>
<feature type="compositionally biased region" description="Low complexity" evidence="6">
    <location>
        <begin position="371"/>
        <end position="386"/>
    </location>
</feature>
<dbReference type="InterPro" id="IPR008942">
    <property type="entry name" value="ENTH_VHS"/>
</dbReference>
<sequence>MIPSSSLSLPSLPSSSSSATVRVEKATSDLLLGPDWTLNMDICDSVNSDHWQAKDVIKAVKKRLQHKNPKVQFLALTLLETMMKNCGDYVHFQVIERDILQEMIKIVKKKTDMQVRDKILVLLDSWQEAFGGPGGKYPQYYWAYAELKRSGVEFPQRSPDVAPIFTPPINHPTPLARLSQPAYGVPVTSTVTLDEAMASEMASLSLSDLDRVRSVMELLSEMLKAVNPSDRGAVKDEVITDLVSQCRSNQKKLMQLVNTTMDEEHLEQVLQLNDDLQSLLAKHDAIASGSPLPTEIPRPTSSPSTPVAPAPAPAPGSPMPNRSKDEEEEEEDENDEFAQLARRNSKYKQASTESTSARVGVQSSSENYAGATSSTAPITSTAASSSGEMKVLAVPDSLAPVKTATKEQEVIDLLAVALSSNASPPHTSPAPPAYSEQNRQLESGSPIVGVRPYNSQTFATNQGYVPYNTYVAPWAQPRPQIPPPQPQPHHQPPTYLQSQSQIPPPQPQPQHHPRPQVQPQSQIPQPLPQPQHQPQPQPQPQPQLQTPPQHQLQHQHQPQPQPQPQPYPQSQPHVSYNLSPYPPPPWADAPANPVPNPFVQPTYQHPMQSSRPLQPFNSFGPRPRGTLATGEAQINVNPRQPGSTASPKPYYLSNRLFEDLIELRNADGSLKTSRTPGMPASSNQSINSDRK</sequence>
<feature type="compositionally biased region" description="Low complexity" evidence="6">
    <location>
        <begin position="293"/>
        <end position="305"/>
    </location>
</feature>
<dbReference type="InterPro" id="IPR038425">
    <property type="entry name" value="GAT_sf"/>
</dbReference>
<comment type="subcellular location">
    <subcellularLocation>
        <location evidence="1">Membrane</location>
        <topology evidence="1">Peripheral membrane protein</topology>
    </subcellularLocation>
</comment>
<evidence type="ECO:0000256" key="5">
    <source>
        <dbReference type="ARBA" id="ARBA00023136"/>
    </source>
</evidence>
<dbReference type="Gene3D" id="1.25.40.90">
    <property type="match status" value="1"/>
</dbReference>
<feature type="compositionally biased region" description="Pro residues" evidence="6">
    <location>
        <begin position="580"/>
        <end position="598"/>
    </location>
</feature>
<evidence type="ECO:0000256" key="2">
    <source>
        <dbReference type="ARBA" id="ARBA00007708"/>
    </source>
</evidence>
<evidence type="ECO:0000259" key="8">
    <source>
        <dbReference type="PROSITE" id="PS50909"/>
    </source>
</evidence>
<feature type="domain" description="VHS" evidence="7">
    <location>
        <begin position="26"/>
        <end position="155"/>
    </location>
</feature>
<protein>
    <submittedName>
        <fullName evidence="9">TOM1-like protein 2</fullName>
    </submittedName>
</protein>
<feature type="region of interest" description="Disordered" evidence="6">
    <location>
        <begin position="420"/>
        <end position="452"/>
    </location>
</feature>
<evidence type="ECO:0000313" key="10">
    <source>
        <dbReference type="Proteomes" id="UP000092600"/>
    </source>
</evidence>
<feature type="compositionally biased region" description="Polar residues" evidence="6">
    <location>
        <begin position="347"/>
        <end position="367"/>
    </location>
</feature>
<feature type="compositionally biased region" description="Low complexity" evidence="6">
    <location>
        <begin position="515"/>
        <end position="524"/>
    </location>
</feature>
<dbReference type="Pfam" id="PF00790">
    <property type="entry name" value="VHS"/>
    <property type="match status" value="1"/>
</dbReference>
<feature type="region of interest" description="Disordered" evidence="6">
    <location>
        <begin position="288"/>
        <end position="388"/>
    </location>
</feature>
<feature type="compositionally biased region" description="Acidic residues" evidence="6">
    <location>
        <begin position="326"/>
        <end position="336"/>
    </location>
</feature>
<dbReference type="PANTHER" id="PTHR45898:SF2">
    <property type="entry name" value="TOM1-LIKE PROTEIN 6"/>
    <property type="match status" value="1"/>
</dbReference>
<keyword evidence="5" id="KW-0472">Membrane</keyword>
<dbReference type="AlphaFoldDB" id="A0A199UQ19"/>
<dbReference type="SMART" id="SM00288">
    <property type="entry name" value="VHS"/>
    <property type="match status" value="1"/>
</dbReference>
<evidence type="ECO:0000256" key="1">
    <source>
        <dbReference type="ARBA" id="ARBA00004170"/>
    </source>
</evidence>
<dbReference type="PROSITE" id="PS50179">
    <property type="entry name" value="VHS"/>
    <property type="match status" value="1"/>
</dbReference>
<evidence type="ECO:0000313" key="9">
    <source>
        <dbReference type="EMBL" id="OAY66849.1"/>
    </source>
</evidence>
<feature type="compositionally biased region" description="Pro residues" evidence="6">
    <location>
        <begin position="306"/>
        <end position="318"/>
    </location>
</feature>
<dbReference type="SUPFAM" id="SSF48464">
    <property type="entry name" value="ENTH/VHS domain"/>
    <property type="match status" value="1"/>
</dbReference>
<dbReference type="GO" id="GO:0043130">
    <property type="term" value="F:ubiquitin binding"/>
    <property type="evidence" value="ECO:0007669"/>
    <property type="project" value="InterPro"/>
</dbReference>
<evidence type="ECO:0000256" key="4">
    <source>
        <dbReference type="ARBA" id="ARBA00022927"/>
    </source>
</evidence>
<feature type="compositionally biased region" description="Pro residues" evidence="6">
    <location>
        <begin position="479"/>
        <end position="491"/>
    </location>
</feature>
<dbReference type="PROSITE" id="PS50909">
    <property type="entry name" value="GAT"/>
    <property type="match status" value="1"/>
</dbReference>
<dbReference type="Gene3D" id="1.20.58.160">
    <property type="match status" value="1"/>
</dbReference>
<keyword evidence="3" id="KW-0813">Transport</keyword>